<dbReference type="CTD" id="8832"/>
<keyword evidence="6 12" id="KW-1133">Transmembrane helix</keyword>
<dbReference type="GO" id="GO:0032715">
    <property type="term" value="P:negative regulation of interleukin-6 production"/>
    <property type="evidence" value="ECO:0007669"/>
    <property type="project" value="TreeGrafter"/>
</dbReference>
<accession>A0A8C6AZ47</accession>
<proteinExistence type="predicted"/>
<evidence type="ECO:0000256" key="8">
    <source>
        <dbReference type="ARBA" id="ARBA00023136"/>
    </source>
</evidence>
<dbReference type="InterPro" id="IPR036179">
    <property type="entry name" value="Ig-like_dom_sf"/>
</dbReference>
<dbReference type="GO" id="GO:0071639">
    <property type="term" value="P:positive regulation of monocyte chemotactic protein-1 production"/>
    <property type="evidence" value="ECO:0007669"/>
    <property type="project" value="TreeGrafter"/>
</dbReference>
<evidence type="ECO:0000256" key="2">
    <source>
        <dbReference type="ARBA" id="ARBA00022588"/>
    </source>
</evidence>
<dbReference type="RefSeq" id="XP_029083678.1">
    <property type="nucleotide sequence ID" value="XM_029227845.1"/>
</dbReference>
<feature type="chain" id="PRO_5034975294" evidence="13">
    <location>
        <begin position="20"/>
        <end position="355"/>
    </location>
</feature>
<dbReference type="FunFam" id="2.60.40.10:FF:000820">
    <property type="entry name" value="SLAM family member 7"/>
    <property type="match status" value="1"/>
</dbReference>
<dbReference type="GO" id="GO:0032760">
    <property type="term" value="P:positive regulation of tumor necrosis factor production"/>
    <property type="evidence" value="ECO:0007669"/>
    <property type="project" value="TreeGrafter"/>
</dbReference>
<dbReference type="GO" id="GO:0032685">
    <property type="term" value="P:negative regulation of granulocyte macrophage colony-stimulating factor production"/>
    <property type="evidence" value="ECO:0007669"/>
    <property type="project" value="Ensembl"/>
</dbReference>
<evidence type="ECO:0000256" key="11">
    <source>
        <dbReference type="ARBA" id="ARBA00023319"/>
    </source>
</evidence>
<evidence type="ECO:0000256" key="13">
    <source>
        <dbReference type="SAM" id="SignalP"/>
    </source>
</evidence>
<dbReference type="Gene3D" id="2.60.40.10">
    <property type="entry name" value="Immunoglobulins"/>
    <property type="match status" value="2"/>
</dbReference>
<dbReference type="GO" id="GO:0033004">
    <property type="term" value="P:negative regulation of mast cell activation"/>
    <property type="evidence" value="ECO:0007669"/>
    <property type="project" value="Ensembl"/>
</dbReference>
<dbReference type="AlphaFoldDB" id="A0A8C6AZ47"/>
<dbReference type="GO" id="GO:0042110">
    <property type="term" value="P:T cell activation"/>
    <property type="evidence" value="ECO:0007669"/>
    <property type="project" value="TreeGrafter"/>
</dbReference>
<dbReference type="GO" id="GO:0043030">
    <property type="term" value="P:regulation of macrophage activation"/>
    <property type="evidence" value="ECO:0007669"/>
    <property type="project" value="TreeGrafter"/>
</dbReference>
<dbReference type="GO" id="GO:2001256">
    <property type="term" value="P:regulation of store-operated calcium entry"/>
    <property type="evidence" value="ECO:0007669"/>
    <property type="project" value="Ensembl"/>
</dbReference>
<sequence length="355" mass="39425">MALHHLWILLLCLQTCLEAAGSDTDIFMVNGILGESVTFPLNIQQSQKVISISWNSKTSVAFVTPGNSEAAPTISITHQNYHKRINVSGQNYNLELRNLRLEDSGIYKADINVKTSEMITTTTRCYNLQVYRRLGKPKITQSLMTSVNSTCNVTLTCSVEKEEKNVTYSWSPLGEEGNVLRVFQTPDNQELTYTCTAWNPVSNNSDSISAQQLCADIAMGLHTHRTGLLSGLAVLSLLLIILPSVILFLLHKRGQGSYLKTFSKNPDAASKKTIYTYVTVPRDTQTAELRIYDEIPQSKVRWCYSWVSTTGPQDKESWAAGTAKSLTGSNQEIPGQGNDAMSLSMRIRMWSSVTP</sequence>
<dbReference type="GO" id="GO:0045087">
    <property type="term" value="P:innate immune response"/>
    <property type="evidence" value="ECO:0007669"/>
    <property type="project" value="UniProtKB-KW"/>
</dbReference>
<dbReference type="GO" id="GO:0009897">
    <property type="term" value="C:external side of plasma membrane"/>
    <property type="evidence" value="ECO:0007669"/>
    <property type="project" value="TreeGrafter"/>
</dbReference>
<comment type="subcellular location">
    <subcellularLocation>
        <location evidence="1">Membrane</location>
        <topology evidence="1">Single-pass type I membrane protein</topology>
    </subcellularLocation>
</comment>
<dbReference type="GeneID" id="114898407"/>
<evidence type="ECO:0000256" key="3">
    <source>
        <dbReference type="ARBA" id="ARBA00022692"/>
    </source>
</evidence>
<dbReference type="GeneTree" id="ENSGT01030000234540"/>
<dbReference type="InterPro" id="IPR003599">
    <property type="entry name" value="Ig_sub"/>
</dbReference>
<dbReference type="InterPro" id="IPR013783">
    <property type="entry name" value="Ig-like_fold"/>
</dbReference>
<keyword evidence="10" id="KW-0325">Glycoprotein</keyword>
<dbReference type="GO" id="GO:0032701">
    <property type="term" value="P:negative regulation of interleukin-18 production"/>
    <property type="evidence" value="ECO:0007669"/>
    <property type="project" value="Ensembl"/>
</dbReference>
<keyword evidence="11" id="KW-0393">Immunoglobulin domain</keyword>
<evidence type="ECO:0000256" key="9">
    <source>
        <dbReference type="ARBA" id="ARBA00023157"/>
    </source>
</evidence>
<keyword evidence="7" id="KW-1064">Adaptive immunity</keyword>
<evidence type="ECO:0000313" key="16">
    <source>
        <dbReference type="Proteomes" id="UP000694561"/>
    </source>
</evidence>
<dbReference type="OrthoDB" id="8741746at2759"/>
<evidence type="ECO:0000313" key="15">
    <source>
        <dbReference type="Ensembl" id="ENSMMNP00015008405.1"/>
    </source>
</evidence>
<evidence type="ECO:0000256" key="6">
    <source>
        <dbReference type="ARBA" id="ARBA00022989"/>
    </source>
</evidence>
<evidence type="ECO:0000256" key="7">
    <source>
        <dbReference type="ARBA" id="ARBA00023130"/>
    </source>
</evidence>
<keyword evidence="5" id="KW-0391">Immunity</keyword>
<dbReference type="InterPro" id="IPR007110">
    <property type="entry name" value="Ig-like_dom"/>
</dbReference>
<dbReference type="SUPFAM" id="SSF48726">
    <property type="entry name" value="Immunoglobulin"/>
    <property type="match status" value="2"/>
</dbReference>
<name>A0A8C6AZ47_MONMO</name>
<dbReference type="InterPro" id="IPR015631">
    <property type="entry name" value="CD2/SLAM_rcpt"/>
</dbReference>
<reference evidence="15" key="2">
    <citation type="submission" date="2025-09" db="UniProtKB">
        <authorList>
            <consortium name="Ensembl"/>
        </authorList>
    </citation>
    <scope>IDENTIFICATION</scope>
</reference>
<dbReference type="Ensembl" id="ENSMMNT00015009174.1">
    <property type="protein sequence ID" value="ENSMMNP00015008405.1"/>
    <property type="gene ID" value="ENSMMNG00015006214.1"/>
</dbReference>
<reference evidence="15" key="1">
    <citation type="submission" date="2025-08" db="UniProtKB">
        <authorList>
            <consortium name="Ensembl"/>
        </authorList>
    </citation>
    <scope>IDENTIFICATION</scope>
</reference>
<feature type="domain" description="Ig-like" evidence="14">
    <location>
        <begin position="137"/>
        <end position="209"/>
    </location>
</feature>
<keyword evidence="4 13" id="KW-0732">Signal</keyword>
<keyword evidence="2" id="KW-0399">Innate immunity</keyword>
<gene>
    <name evidence="15" type="primary">CD84</name>
</gene>
<evidence type="ECO:0000256" key="12">
    <source>
        <dbReference type="SAM" id="Phobius"/>
    </source>
</evidence>
<evidence type="ECO:0000256" key="10">
    <source>
        <dbReference type="ARBA" id="ARBA00023180"/>
    </source>
</evidence>
<dbReference type="SMART" id="SM00409">
    <property type="entry name" value="IG"/>
    <property type="match status" value="2"/>
</dbReference>
<keyword evidence="9" id="KW-1015">Disulfide bond</keyword>
<feature type="signal peptide" evidence="13">
    <location>
        <begin position="1"/>
        <end position="19"/>
    </location>
</feature>
<dbReference type="GO" id="GO:0002250">
    <property type="term" value="P:adaptive immune response"/>
    <property type="evidence" value="ECO:0007669"/>
    <property type="project" value="UniProtKB-KW"/>
</dbReference>
<dbReference type="PANTHER" id="PTHR12080:SF103">
    <property type="entry name" value="SLAM FAMILY MEMBER 5"/>
    <property type="match status" value="1"/>
</dbReference>
<organism evidence="15 16">
    <name type="scientific">Monodon monoceros</name>
    <name type="common">Narwhal</name>
    <name type="synonym">Ceratodon monodon</name>
    <dbReference type="NCBI Taxonomy" id="40151"/>
    <lineage>
        <taxon>Eukaryota</taxon>
        <taxon>Metazoa</taxon>
        <taxon>Chordata</taxon>
        <taxon>Craniata</taxon>
        <taxon>Vertebrata</taxon>
        <taxon>Euteleostomi</taxon>
        <taxon>Mammalia</taxon>
        <taxon>Eutheria</taxon>
        <taxon>Laurasiatheria</taxon>
        <taxon>Artiodactyla</taxon>
        <taxon>Whippomorpha</taxon>
        <taxon>Cetacea</taxon>
        <taxon>Odontoceti</taxon>
        <taxon>Monodontidae</taxon>
        <taxon>Monodon</taxon>
    </lineage>
</organism>
<keyword evidence="3 12" id="KW-0812">Transmembrane</keyword>
<protein>
    <submittedName>
        <fullName evidence="15">CD84 molecule</fullName>
    </submittedName>
</protein>
<evidence type="ECO:0000256" key="5">
    <source>
        <dbReference type="ARBA" id="ARBA00022859"/>
    </source>
</evidence>
<evidence type="ECO:0000259" key="14">
    <source>
        <dbReference type="PROSITE" id="PS50835"/>
    </source>
</evidence>
<dbReference type="Proteomes" id="UP000694561">
    <property type="component" value="Unplaced"/>
</dbReference>
<keyword evidence="8 12" id="KW-0472">Membrane</keyword>
<dbReference type="FunFam" id="2.60.40.10:FF:000470">
    <property type="entry name" value="SLAM family member 7"/>
    <property type="match status" value="1"/>
</dbReference>
<dbReference type="CDD" id="cd16842">
    <property type="entry name" value="Ig_SLAM-like_N"/>
    <property type="match status" value="1"/>
</dbReference>
<dbReference type="PROSITE" id="PS50835">
    <property type="entry name" value="IG_LIKE"/>
    <property type="match status" value="1"/>
</dbReference>
<evidence type="ECO:0000256" key="1">
    <source>
        <dbReference type="ARBA" id="ARBA00004479"/>
    </source>
</evidence>
<evidence type="ECO:0000256" key="4">
    <source>
        <dbReference type="ARBA" id="ARBA00022729"/>
    </source>
</evidence>
<feature type="transmembrane region" description="Helical" evidence="12">
    <location>
        <begin position="228"/>
        <end position="250"/>
    </location>
</feature>
<dbReference type="GO" id="GO:0043305">
    <property type="term" value="P:negative regulation of mast cell degranulation"/>
    <property type="evidence" value="ECO:0007669"/>
    <property type="project" value="Ensembl"/>
</dbReference>
<keyword evidence="16" id="KW-1185">Reference proteome</keyword>
<dbReference type="GO" id="GO:0042802">
    <property type="term" value="F:identical protein binding"/>
    <property type="evidence" value="ECO:0007669"/>
    <property type="project" value="Ensembl"/>
</dbReference>
<dbReference type="PANTHER" id="PTHR12080">
    <property type="entry name" value="SIGNALING LYMPHOCYTIC ACTIVATION MOLECULE"/>
    <property type="match status" value="1"/>
</dbReference>